<accession>A0A2I2GPZ9</accession>
<gene>
    <name evidence="2" type="ORF">P170DRAFT_28139</name>
</gene>
<dbReference type="RefSeq" id="XP_024710255.1">
    <property type="nucleotide sequence ID" value="XM_024843192.1"/>
</dbReference>
<dbReference type="PANTHER" id="PTHR42749:SF1">
    <property type="entry name" value="CELL SHAPE-DETERMINING PROTEIN MREB"/>
    <property type="match status" value="1"/>
</dbReference>
<dbReference type="Proteomes" id="UP000234275">
    <property type="component" value="Unassembled WGS sequence"/>
</dbReference>
<evidence type="ECO:0000256" key="1">
    <source>
        <dbReference type="SAM" id="MobiDB-lite"/>
    </source>
</evidence>
<dbReference type="GeneID" id="36550891"/>
<dbReference type="PRINTS" id="PR00301">
    <property type="entry name" value="HEATSHOCK70"/>
</dbReference>
<dbReference type="EMBL" id="MSFO01000001">
    <property type="protein sequence ID" value="PLB54953.1"/>
    <property type="molecule type" value="Genomic_DNA"/>
</dbReference>
<dbReference type="Gene3D" id="3.30.420.40">
    <property type="match status" value="1"/>
</dbReference>
<sequence>MKMGCEYDHKCGKERDGEKQRGRGGLPLIPMTWSLSCLSAYKHQSQPSQQQTTTTTTTPTSSSLVVGIDFGASKTVVSYRQSGERTIYPRPFCLHGSSMIPTAIAYTSKKPYAIGQLAQKDPNCVYWLKHILHESCIVDEPDDTMIQGLVKQARERLPTKQQETPYLVVVDFLGMLLQYFRAELEDFPHLKNLPRVYTFTIPATWSENTRMTMKKVAHLAGFGHQNAKVCFITEAEAVAVYAANEIGSDMGQFSLENEGAIVCDCGGSTIDLTAFHVEQTNPSFEYQRLTAYTSKAWGAVQLQCLAYHRVLQRQTNRSSRREGLRFIDVPFTQWAPGAFPYGPISLMDPGRVGIPLAVANEVYKELVTKIVGYIKQQIDCASVYVGGDLIKKVLLVGGLTQSPEFSDII</sequence>
<comment type="caution">
    <text evidence="2">The sequence shown here is derived from an EMBL/GenBank/DDBJ whole genome shotgun (WGS) entry which is preliminary data.</text>
</comment>
<keyword evidence="3" id="KW-1185">Reference proteome</keyword>
<dbReference type="SUPFAM" id="SSF53067">
    <property type="entry name" value="Actin-like ATPase domain"/>
    <property type="match status" value="2"/>
</dbReference>
<evidence type="ECO:0000313" key="3">
    <source>
        <dbReference type="Proteomes" id="UP000234275"/>
    </source>
</evidence>
<proteinExistence type="predicted"/>
<dbReference type="STRING" id="1392250.A0A2I2GPZ9"/>
<feature type="compositionally biased region" description="Basic and acidic residues" evidence="1">
    <location>
        <begin position="1"/>
        <end position="21"/>
    </location>
</feature>
<organism evidence="2 3">
    <name type="scientific">Aspergillus steynii IBT 23096</name>
    <dbReference type="NCBI Taxonomy" id="1392250"/>
    <lineage>
        <taxon>Eukaryota</taxon>
        <taxon>Fungi</taxon>
        <taxon>Dikarya</taxon>
        <taxon>Ascomycota</taxon>
        <taxon>Pezizomycotina</taxon>
        <taxon>Eurotiomycetes</taxon>
        <taxon>Eurotiomycetidae</taxon>
        <taxon>Eurotiales</taxon>
        <taxon>Aspergillaceae</taxon>
        <taxon>Aspergillus</taxon>
        <taxon>Aspergillus subgen. Circumdati</taxon>
    </lineage>
</organism>
<reference evidence="2 3" key="1">
    <citation type="submission" date="2016-12" db="EMBL/GenBank/DDBJ databases">
        <title>The genomes of Aspergillus section Nigri reveals drivers in fungal speciation.</title>
        <authorList>
            <consortium name="DOE Joint Genome Institute"/>
            <person name="Vesth T.C."/>
            <person name="Nybo J."/>
            <person name="Theobald S."/>
            <person name="Brandl J."/>
            <person name="Frisvad J.C."/>
            <person name="Nielsen K.F."/>
            <person name="Lyhne E.K."/>
            <person name="Kogle M.E."/>
            <person name="Kuo A."/>
            <person name="Riley R."/>
            <person name="Clum A."/>
            <person name="Nolan M."/>
            <person name="Lipzen A."/>
            <person name="Salamov A."/>
            <person name="Henrissat B."/>
            <person name="Wiebenga A."/>
            <person name="De Vries R.P."/>
            <person name="Grigoriev I.V."/>
            <person name="Mortensen U.H."/>
            <person name="Andersen M.R."/>
            <person name="Baker S.E."/>
        </authorList>
    </citation>
    <scope>NUCLEOTIDE SEQUENCE [LARGE SCALE GENOMIC DNA]</scope>
    <source>
        <strain evidence="2 3">IBT 23096</strain>
    </source>
</reference>
<evidence type="ECO:0008006" key="4">
    <source>
        <dbReference type="Google" id="ProtNLM"/>
    </source>
</evidence>
<feature type="region of interest" description="Disordered" evidence="1">
    <location>
        <begin position="1"/>
        <end position="25"/>
    </location>
</feature>
<dbReference type="VEuPathDB" id="FungiDB:P170DRAFT_28139"/>
<protein>
    <recommendedName>
        <fullName evidence="4">Actin-like ATPase domain-containing protein</fullName>
    </recommendedName>
</protein>
<dbReference type="CDD" id="cd10170">
    <property type="entry name" value="ASKHA_NBD_HSP70"/>
    <property type="match status" value="1"/>
</dbReference>
<dbReference type="OrthoDB" id="4509805at2759"/>
<dbReference type="InterPro" id="IPR043129">
    <property type="entry name" value="ATPase_NBD"/>
</dbReference>
<dbReference type="PANTHER" id="PTHR42749">
    <property type="entry name" value="CELL SHAPE-DETERMINING PROTEIN MREB"/>
    <property type="match status" value="1"/>
</dbReference>
<evidence type="ECO:0000313" key="2">
    <source>
        <dbReference type="EMBL" id="PLB54953.1"/>
    </source>
</evidence>
<dbReference type="AlphaFoldDB" id="A0A2I2GPZ9"/>
<name>A0A2I2GPZ9_9EURO</name>